<gene>
    <name evidence="5" type="ORF">PM001_LOCUS17779</name>
</gene>
<dbReference type="GO" id="GO:0016787">
    <property type="term" value="F:hydrolase activity"/>
    <property type="evidence" value="ECO:0007669"/>
    <property type="project" value="UniProtKB-KW"/>
</dbReference>
<dbReference type="SUPFAM" id="SSF53098">
    <property type="entry name" value="Ribonuclease H-like"/>
    <property type="match status" value="1"/>
</dbReference>
<sequence>MAFFERQFNCRIHVLKTDGGGEYKTLELFCKDTGIARQVSEPRNQASNGKAERMHRTIKNMVRSMPFACRLPLSFQGDAAEYAMYILNRRPSKANMGRQSPLQMLRKRIPDLSDIVAFGLPCTVHRDASNKSLGKRGKQGIIIDKSDEMKGYRVYLPREKTVIVTQHVRNVETLTKEQNAQLRRVHPTVEDGESGERGGYASMNNPVPVPREKGKGRGQRKPWTRDAHLTKTAAQKARRNGEESNRPGEEIISVREADPKNYGQAMKSGQREKSLTAMSEELQALEDNGTKTDADGAIQRFKTRLVACGNEQVHGVDYGLTFAAVMELSTVKVIIVLALRWGVPARHGDIPNAYVKADKEKHLDIYLAIPQEMKIQDGTLRQFGVQDKLHLALKLKKSLHGLKKAGLLWSLLLLPDCRGLDSSM</sequence>
<dbReference type="InterPro" id="IPR057670">
    <property type="entry name" value="SH3_retrovirus"/>
</dbReference>
<evidence type="ECO:0000259" key="4">
    <source>
        <dbReference type="PROSITE" id="PS50994"/>
    </source>
</evidence>
<feature type="compositionally biased region" description="Basic and acidic residues" evidence="3">
    <location>
        <begin position="239"/>
        <end position="248"/>
    </location>
</feature>
<evidence type="ECO:0000256" key="2">
    <source>
        <dbReference type="ARBA" id="ARBA00022801"/>
    </source>
</evidence>
<evidence type="ECO:0000313" key="6">
    <source>
        <dbReference type="Proteomes" id="UP001162060"/>
    </source>
</evidence>
<dbReference type="Pfam" id="PF25597">
    <property type="entry name" value="SH3_retrovirus"/>
    <property type="match status" value="1"/>
</dbReference>
<dbReference type="InterPro" id="IPR001584">
    <property type="entry name" value="Integrase_cat-core"/>
</dbReference>
<dbReference type="PANTHER" id="PTHR42648">
    <property type="entry name" value="TRANSPOSASE, PUTATIVE-RELATED"/>
    <property type="match status" value="1"/>
</dbReference>
<dbReference type="PANTHER" id="PTHR42648:SF28">
    <property type="entry name" value="TRANSPOSON-ENCODED PROTEIN WITH RIBONUCLEASE H-LIKE AND RETROVIRUS ZINC FINGER-LIKE DOMAINS"/>
    <property type="match status" value="1"/>
</dbReference>
<dbReference type="InterPro" id="IPR039537">
    <property type="entry name" value="Retrotran_Ty1/copia-like"/>
</dbReference>
<dbReference type="InterPro" id="IPR012337">
    <property type="entry name" value="RNaseH-like_sf"/>
</dbReference>
<dbReference type="Gene3D" id="3.30.420.10">
    <property type="entry name" value="Ribonuclease H-like superfamily/Ribonuclease H"/>
    <property type="match status" value="1"/>
</dbReference>
<evidence type="ECO:0000256" key="3">
    <source>
        <dbReference type="SAM" id="MobiDB-lite"/>
    </source>
</evidence>
<dbReference type="GO" id="GO:0015074">
    <property type="term" value="P:DNA integration"/>
    <property type="evidence" value="ECO:0007669"/>
    <property type="project" value="InterPro"/>
</dbReference>
<keyword evidence="2" id="KW-0378">Hydrolase</keyword>
<dbReference type="InterPro" id="IPR013103">
    <property type="entry name" value="RVT_2"/>
</dbReference>
<name>A0AAV1UCR1_9STRA</name>
<protein>
    <recommendedName>
        <fullName evidence="4">Integrase catalytic domain-containing protein</fullName>
    </recommendedName>
</protein>
<dbReference type="GO" id="GO:0003676">
    <property type="term" value="F:nucleic acid binding"/>
    <property type="evidence" value="ECO:0007669"/>
    <property type="project" value="InterPro"/>
</dbReference>
<dbReference type="Pfam" id="PF07727">
    <property type="entry name" value="RVT_2"/>
    <property type="match status" value="1"/>
</dbReference>
<evidence type="ECO:0000256" key="1">
    <source>
        <dbReference type="ARBA" id="ARBA00022723"/>
    </source>
</evidence>
<dbReference type="GO" id="GO:0046872">
    <property type="term" value="F:metal ion binding"/>
    <property type="evidence" value="ECO:0007669"/>
    <property type="project" value="UniProtKB-KW"/>
</dbReference>
<reference evidence="5" key="1">
    <citation type="submission" date="2024-01" db="EMBL/GenBank/DDBJ databases">
        <authorList>
            <person name="Webb A."/>
        </authorList>
    </citation>
    <scope>NUCLEOTIDE SEQUENCE</scope>
    <source>
        <strain evidence="5">Pm1</strain>
    </source>
</reference>
<dbReference type="EMBL" id="CAKLBY020000190">
    <property type="protein sequence ID" value="CAK7932629.1"/>
    <property type="molecule type" value="Genomic_DNA"/>
</dbReference>
<keyword evidence="1" id="KW-0479">Metal-binding</keyword>
<evidence type="ECO:0000313" key="5">
    <source>
        <dbReference type="EMBL" id="CAK7932629.1"/>
    </source>
</evidence>
<feature type="region of interest" description="Disordered" evidence="3">
    <location>
        <begin position="179"/>
        <end position="248"/>
    </location>
</feature>
<dbReference type="PROSITE" id="PS50994">
    <property type="entry name" value="INTEGRASE"/>
    <property type="match status" value="1"/>
</dbReference>
<organism evidence="5 6">
    <name type="scientific">Peronospora matthiolae</name>
    <dbReference type="NCBI Taxonomy" id="2874970"/>
    <lineage>
        <taxon>Eukaryota</taxon>
        <taxon>Sar</taxon>
        <taxon>Stramenopiles</taxon>
        <taxon>Oomycota</taxon>
        <taxon>Peronosporomycetes</taxon>
        <taxon>Peronosporales</taxon>
        <taxon>Peronosporaceae</taxon>
        <taxon>Peronospora</taxon>
    </lineage>
</organism>
<dbReference type="Proteomes" id="UP001162060">
    <property type="component" value="Unassembled WGS sequence"/>
</dbReference>
<accession>A0AAV1UCR1</accession>
<feature type="domain" description="Integrase catalytic" evidence="4">
    <location>
        <begin position="1"/>
        <end position="109"/>
    </location>
</feature>
<comment type="caution">
    <text evidence="5">The sequence shown here is derived from an EMBL/GenBank/DDBJ whole genome shotgun (WGS) entry which is preliminary data.</text>
</comment>
<dbReference type="AlphaFoldDB" id="A0AAV1UCR1"/>
<dbReference type="InterPro" id="IPR036397">
    <property type="entry name" value="RNaseH_sf"/>
</dbReference>
<proteinExistence type="predicted"/>